<accession>A0A7K4XU63</accession>
<keyword evidence="2" id="KW-1185">Reference proteome</keyword>
<dbReference type="Proteomes" id="UP000529728">
    <property type="component" value="Unassembled WGS sequence"/>
</dbReference>
<name>A0A7K4XU63_REGSA</name>
<feature type="non-terminal residue" evidence="1">
    <location>
        <position position="1"/>
    </location>
</feature>
<evidence type="ECO:0000313" key="2">
    <source>
        <dbReference type="Proteomes" id="UP000529728"/>
    </source>
</evidence>
<gene>
    <name evidence="1" type="primary">Fv4_1</name>
    <name evidence="1" type="ORF">REGSAT_R14214</name>
</gene>
<dbReference type="InterPro" id="IPR018154">
    <property type="entry name" value="TLV/ENV_coat_polyprotein"/>
</dbReference>
<sequence length="86" mass="9840">SVREYSAMWKMMQATFEVLNHTYPDLTKGCWLCYLINPPYYEALGTPAKSKRINGTNPKECLWKRGNDKTPGITIEQIRGKGRCIG</sequence>
<comment type="caution">
    <text evidence="1">The sequence shown here is derived from an EMBL/GenBank/DDBJ whole genome shotgun (WGS) entry which is preliminary data.</text>
</comment>
<reference evidence="1 2" key="1">
    <citation type="submission" date="2019-09" db="EMBL/GenBank/DDBJ databases">
        <title>Bird 10,000 Genomes (B10K) Project - Family phase.</title>
        <authorList>
            <person name="Zhang G."/>
        </authorList>
    </citation>
    <scope>NUCLEOTIDE SEQUENCE [LARGE SCALE GENOMIC DNA]</scope>
    <source>
        <strain evidence="1">B10K-DU-001-18</strain>
        <tissue evidence="1">Muscle</tissue>
    </source>
</reference>
<evidence type="ECO:0000313" key="1">
    <source>
        <dbReference type="EMBL" id="NWR50254.1"/>
    </source>
</evidence>
<protein>
    <submittedName>
        <fullName evidence="1">ENV2 protein</fullName>
    </submittedName>
</protein>
<dbReference type="Pfam" id="PF00429">
    <property type="entry name" value="TLV_coat"/>
    <property type="match status" value="1"/>
</dbReference>
<dbReference type="AlphaFoldDB" id="A0A7K4XU63"/>
<feature type="non-terminal residue" evidence="1">
    <location>
        <position position="86"/>
    </location>
</feature>
<dbReference type="OrthoDB" id="9306952at2759"/>
<proteinExistence type="predicted"/>
<organism evidence="1 2">
    <name type="scientific">Regulus satrapa</name>
    <name type="common">Golden-crowned kinglet</name>
    <dbReference type="NCBI Taxonomy" id="13245"/>
    <lineage>
        <taxon>Eukaryota</taxon>
        <taxon>Metazoa</taxon>
        <taxon>Chordata</taxon>
        <taxon>Craniata</taxon>
        <taxon>Vertebrata</taxon>
        <taxon>Euteleostomi</taxon>
        <taxon>Archelosauria</taxon>
        <taxon>Archosauria</taxon>
        <taxon>Dinosauria</taxon>
        <taxon>Saurischia</taxon>
        <taxon>Theropoda</taxon>
        <taxon>Coelurosauria</taxon>
        <taxon>Aves</taxon>
        <taxon>Neognathae</taxon>
        <taxon>Neoaves</taxon>
        <taxon>Telluraves</taxon>
        <taxon>Australaves</taxon>
        <taxon>Passeriformes</taxon>
        <taxon>Regulidae</taxon>
        <taxon>Regulus</taxon>
    </lineage>
</organism>
<dbReference type="EMBL" id="VWZN01016718">
    <property type="protein sequence ID" value="NWR50254.1"/>
    <property type="molecule type" value="Genomic_DNA"/>
</dbReference>